<organism evidence="1 2">
    <name type="scientific">Diphasiastrum complanatum</name>
    <name type="common">Issler's clubmoss</name>
    <name type="synonym">Lycopodium complanatum</name>
    <dbReference type="NCBI Taxonomy" id="34168"/>
    <lineage>
        <taxon>Eukaryota</taxon>
        <taxon>Viridiplantae</taxon>
        <taxon>Streptophyta</taxon>
        <taxon>Embryophyta</taxon>
        <taxon>Tracheophyta</taxon>
        <taxon>Lycopodiopsida</taxon>
        <taxon>Lycopodiales</taxon>
        <taxon>Lycopodiaceae</taxon>
        <taxon>Lycopodioideae</taxon>
        <taxon>Diphasiastrum</taxon>
    </lineage>
</organism>
<reference evidence="2" key="1">
    <citation type="journal article" date="2024" name="Proc. Natl. Acad. Sci. U.S.A.">
        <title>Extraordinary preservation of gene collinearity over three hundred million years revealed in homosporous lycophytes.</title>
        <authorList>
            <person name="Li C."/>
            <person name="Wickell D."/>
            <person name="Kuo L.Y."/>
            <person name="Chen X."/>
            <person name="Nie B."/>
            <person name="Liao X."/>
            <person name="Peng D."/>
            <person name="Ji J."/>
            <person name="Jenkins J."/>
            <person name="Williams M."/>
            <person name="Shu S."/>
            <person name="Plott C."/>
            <person name="Barry K."/>
            <person name="Rajasekar S."/>
            <person name="Grimwood J."/>
            <person name="Han X."/>
            <person name="Sun S."/>
            <person name="Hou Z."/>
            <person name="He W."/>
            <person name="Dai G."/>
            <person name="Sun C."/>
            <person name="Schmutz J."/>
            <person name="Leebens-Mack J.H."/>
            <person name="Li F.W."/>
            <person name="Wang L."/>
        </authorList>
    </citation>
    <scope>NUCLEOTIDE SEQUENCE [LARGE SCALE GENOMIC DNA]</scope>
    <source>
        <strain evidence="2">cv. PW_Plant_1</strain>
    </source>
</reference>
<keyword evidence="2" id="KW-1185">Reference proteome</keyword>
<evidence type="ECO:0000313" key="1">
    <source>
        <dbReference type="EMBL" id="KAJ7532183.1"/>
    </source>
</evidence>
<comment type="caution">
    <text evidence="1">The sequence shown here is derived from an EMBL/GenBank/DDBJ whole genome shotgun (WGS) entry which is preliminary data.</text>
</comment>
<sequence>MAISINFCGALLVLVDCLNSGSCSAVHPRSPFHLLSLPCDFLQMFPQVCSDPPSQCLQTCLFLDYCR</sequence>
<gene>
    <name evidence="1" type="ORF">O6H91_14G075000</name>
</gene>
<dbReference type="EMBL" id="CM055105">
    <property type="protein sequence ID" value="KAJ7532183.1"/>
    <property type="molecule type" value="Genomic_DNA"/>
</dbReference>
<evidence type="ECO:0000313" key="2">
    <source>
        <dbReference type="Proteomes" id="UP001162992"/>
    </source>
</evidence>
<accession>A0ACC2BQU1</accession>
<proteinExistence type="predicted"/>
<name>A0ACC2BQU1_DIPCM</name>
<dbReference type="Proteomes" id="UP001162992">
    <property type="component" value="Chromosome 14"/>
</dbReference>
<protein>
    <submittedName>
        <fullName evidence="1">Uncharacterized protein</fullName>
    </submittedName>
</protein>